<organism evidence="3 4">
    <name type="scientific">Sphingomonas aurea</name>
    <dbReference type="NCBI Taxonomy" id="3063994"/>
    <lineage>
        <taxon>Bacteria</taxon>
        <taxon>Pseudomonadati</taxon>
        <taxon>Pseudomonadota</taxon>
        <taxon>Alphaproteobacteria</taxon>
        <taxon>Sphingomonadales</taxon>
        <taxon>Sphingomonadaceae</taxon>
        <taxon>Sphingomonas</taxon>
    </lineage>
</organism>
<feature type="domain" description="Xaa-Pro dipeptidyl-peptidase C-terminal" evidence="2">
    <location>
        <begin position="340"/>
        <end position="581"/>
    </location>
</feature>
<reference evidence="3 4" key="1">
    <citation type="submission" date="2023-07" db="EMBL/GenBank/DDBJ databases">
        <authorList>
            <person name="Kim M.K."/>
        </authorList>
    </citation>
    <scope>NUCLEOTIDE SEQUENCE [LARGE SCALE GENOMIC DNA]</scope>
    <source>
        <strain evidence="3 4">KR1UV-12</strain>
    </source>
</reference>
<dbReference type="SUPFAM" id="SSF49785">
    <property type="entry name" value="Galactose-binding domain-like"/>
    <property type="match status" value="1"/>
</dbReference>
<proteinExistence type="predicted"/>
<dbReference type="InterPro" id="IPR013736">
    <property type="entry name" value="Xaa-Pro_dipept_C"/>
</dbReference>
<accession>A0ABT9EIQ3</accession>
<comment type="caution">
    <text evidence="3">The sequence shown here is derived from an EMBL/GenBank/DDBJ whole genome shotgun (WGS) entry which is preliminary data.</text>
</comment>
<dbReference type="InterPro" id="IPR000383">
    <property type="entry name" value="Xaa-Pro-like_dom"/>
</dbReference>
<dbReference type="PANTHER" id="PTHR43056">
    <property type="entry name" value="PEPTIDASE S9 PROLYL OLIGOPEPTIDASE"/>
    <property type="match status" value="1"/>
</dbReference>
<evidence type="ECO:0000313" key="3">
    <source>
        <dbReference type="EMBL" id="MDP1026844.1"/>
    </source>
</evidence>
<gene>
    <name evidence="3" type="ORF">Q5H91_06445</name>
</gene>
<keyword evidence="1 3" id="KW-0378">Hydrolase</keyword>
<evidence type="ECO:0000259" key="2">
    <source>
        <dbReference type="SMART" id="SM00939"/>
    </source>
</evidence>
<evidence type="ECO:0000256" key="1">
    <source>
        <dbReference type="ARBA" id="ARBA00022801"/>
    </source>
</evidence>
<dbReference type="Gene3D" id="1.10.3020.20">
    <property type="match status" value="1"/>
</dbReference>
<dbReference type="GO" id="GO:0016787">
    <property type="term" value="F:hydrolase activity"/>
    <property type="evidence" value="ECO:0007669"/>
    <property type="project" value="UniProtKB-KW"/>
</dbReference>
<dbReference type="InterPro" id="IPR050585">
    <property type="entry name" value="Xaa-Pro_dipeptidyl-ppase/CocE"/>
</dbReference>
<dbReference type="NCBIfam" id="TIGR00976">
    <property type="entry name" value="CocE_NonD"/>
    <property type="match status" value="1"/>
</dbReference>
<dbReference type="Gene3D" id="2.60.120.260">
    <property type="entry name" value="Galactose-binding domain-like"/>
    <property type="match status" value="1"/>
</dbReference>
<dbReference type="SMART" id="SM00939">
    <property type="entry name" value="PepX_C"/>
    <property type="match status" value="1"/>
</dbReference>
<dbReference type="PANTHER" id="PTHR43056:SF10">
    <property type="entry name" value="COCE_NOND FAMILY, PUTATIVE (AFU_ORTHOLOGUE AFUA_7G00600)-RELATED"/>
    <property type="match status" value="1"/>
</dbReference>
<keyword evidence="4" id="KW-1185">Reference proteome</keyword>
<dbReference type="SUPFAM" id="SSF53474">
    <property type="entry name" value="alpha/beta-Hydrolases"/>
    <property type="match status" value="1"/>
</dbReference>
<evidence type="ECO:0000313" key="4">
    <source>
        <dbReference type="Proteomes" id="UP001230685"/>
    </source>
</evidence>
<dbReference type="Gene3D" id="3.40.50.1820">
    <property type="entry name" value="alpha/beta hydrolase"/>
    <property type="match status" value="1"/>
</dbReference>
<dbReference type="EMBL" id="JAUUDS010000002">
    <property type="protein sequence ID" value="MDP1026844.1"/>
    <property type="molecule type" value="Genomic_DNA"/>
</dbReference>
<sequence length="620" mass="69231">MIPLKEAAAVLRSAGPVLWRALRSGQIVQPQCVLTQPDPDILCEFDTPVVLPDGTTLLASVFRSKKAAREGRPLPVIMSAQPYDANILPARGRTPFGGPPQQYRLFPQASPPRFSTLTSWEAPDPDFWVKAGYAVVNLNLPGYGGSEGPPSIFSNHQSKCFYEAIEWVARQPWSSGAVGLSGVSYLAISQFHVAACRHYGGPPPSLKCISPWEGMTDPYRDFHEQGGVSEQDFPTFWWHSEVKVALTGSEEDFIRHNRRKPQDWHHDHPLYDAFWAEMAAPIDDIDLPMLVCGSFSDHNLHSEGSVRAFVRARSARKWLYTHRTSKWTAYYSDEVSALIKEFMDCFVKGETGNGFLERPPVFLEVRSSRDVIHERRTESQWPLEGVRYRKLFPANGTLRSTMAETPVELSYDGRGGSLAFTHIFERDTELTGEMKARLWVELRDGFSDDDRRVGDMTVFVALDKLDIDGRSVRFHGSAGMQEDWITRGLCRVSRRELDPERSKPWLPVLTGTSVDPLTPGEIVPIEIALMPSSTHFAAGEGFRLVVSAKEIVPTSPFRKDVRDHRGTHVLHVGGKYDTHLLIPDVPPLIGVVTDVVEDIFELGVNAWTSGPDSQQVGTAG</sequence>
<dbReference type="InterPro" id="IPR008979">
    <property type="entry name" value="Galactose-bd-like_sf"/>
</dbReference>
<name>A0ABT9EIQ3_9SPHN</name>
<dbReference type="InterPro" id="IPR005674">
    <property type="entry name" value="CocE/Ser_esterase"/>
</dbReference>
<dbReference type="InterPro" id="IPR029058">
    <property type="entry name" value="AB_hydrolase_fold"/>
</dbReference>
<protein>
    <submittedName>
        <fullName evidence="3">CocE/NonD family hydrolase</fullName>
    </submittedName>
</protein>
<dbReference type="Pfam" id="PF02129">
    <property type="entry name" value="Peptidase_S15"/>
    <property type="match status" value="1"/>
</dbReference>
<dbReference type="Pfam" id="PF08530">
    <property type="entry name" value="PepX_C"/>
    <property type="match status" value="1"/>
</dbReference>
<dbReference type="Proteomes" id="UP001230685">
    <property type="component" value="Unassembled WGS sequence"/>
</dbReference>
<dbReference type="RefSeq" id="WP_305172476.1">
    <property type="nucleotide sequence ID" value="NZ_JAUUDS010000002.1"/>
</dbReference>